<evidence type="ECO:0000256" key="8">
    <source>
        <dbReference type="SAM" id="MobiDB-lite"/>
    </source>
</evidence>
<organism evidence="12 13">
    <name type="scientific">Paracidovorax cattleyae</name>
    <dbReference type="NCBI Taxonomy" id="80868"/>
    <lineage>
        <taxon>Bacteria</taxon>
        <taxon>Pseudomonadati</taxon>
        <taxon>Pseudomonadota</taxon>
        <taxon>Betaproteobacteria</taxon>
        <taxon>Burkholderiales</taxon>
        <taxon>Comamonadaceae</taxon>
        <taxon>Paracidovorax</taxon>
    </lineage>
</organism>
<dbReference type="InterPro" id="IPR035965">
    <property type="entry name" value="PAS-like_dom_sf"/>
</dbReference>
<dbReference type="SMART" id="SM00448">
    <property type="entry name" value="REC"/>
    <property type="match status" value="2"/>
</dbReference>
<dbReference type="Pfam" id="PF00512">
    <property type="entry name" value="HisKA"/>
    <property type="match status" value="1"/>
</dbReference>
<evidence type="ECO:0000256" key="5">
    <source>
        <dbReference type="ARBA" id="ARBA00022679"/>
    </source>
</evidence>
<evidence type="ECO:0000313" key="13">
    <source>
        <dbReference type="Proteomes" id="UP000199317"/>
    </source>
</evidence>
<feature type="domain" description="Histidine kinase" evidence="9">
    <location>
        <begin position="290"/>
        <end position="507"/>
    </location>
</feature>
<dbReference type="PROSITE" id="PS50109">
    <property type="entry name" value="HIS_KIN"/>
    <property type="match status" value="1"/>
</dbReference>
<dbReference type="SUPFAM" id="SSF47384">
    <property type="entry name" value="Homodimeric domain of signal transducing histidine kinase"/>
    <property type="match status" value="1"/>
</dbReference>
<feature type="domain" description="PAS" evidence="11">
    <location>
        <begin position="145"/>
        <end position="198"/>
    </location>
</feature>
<dbReference type="Proteomes" id="UP000199317">
    <property type="component" value="Unassembled WGS sequence"/>
</dbReference>
<protein>
    <recommendedName>
        <fullName evidence="3">histidine kinase</fullName>
        <ecNumber evidence="3">2.7.13.3</ecNumber>
    </recommendedName>
</protein>
<evidence type="ECO:0000256" key="1">
    <source>
        <dbReference type="ARBA" id="ARBA00000085"/>
    </source>
</evidence>
<dbReference type="InterPro" id="IPR011006">
    <property type="entry name" value="CheY-like_superfamily"/>
</dbReference>
<evidence type="ECO:0000256" key="7">
    <source>
        <dbReference type="PROSITE-ProRule" id="PRU00169"/>
    </source>
</evidence>
<dbReference type="SUPFAM" id="SSF55785">
    <property type="entry name" value="PYP-like sensor domain (PAS domain)"/>
    <property type="match status" value="1"/>
</dbReference>
<feature type="modified residue" description="4-aspartylphosphate" evidence="7">
    <location>
        <position position="588"/>
    </location>
</feature>
<dbReference type="SUPFAM" id="SSF55874">
    <property type="entry name" value="ATPase domain of HSP90 chaperone/DNA topoisomerase II/histidine kinase"/>
    <property type="match status" value="1"/>
</dbReference>
<dbReference type="SMART" id="SM00387">
    <property type="entry name" value="HATPase_c"/>
    <property type="match status" value="1"/>
</dbReference>
<dbReference type="FunFam" id="3.30.565.10:FF:000006">
    <property type="entry name" value="Sensor histidine kinase WalK"/>
    <property type="match status" value="1"/>
</dbReference>
<accession>A0A1H0Q1Y5</accession>
<feature type="region of interest" description="Disordered" evidence="8">
    <location>
        <begin position="510"/>
        <end position="532"/>
    </location>
</feature>
<dbReference type="CDD" id="cd00082">
    <property type="entry name" value="HisKA"/>
    <property type="match status" value="1"/>
</dbReference>
<dbReference type="InterPro" id="IPR005467">
    <property type="entry name" value="His_kinase_dom"/>
</dbReference>
<proteinExistence type="predicted"/>
<dbReference type="CDD" id="cd00130">
    <property type="entry name" value="PAS"/>
    <property type="match status" value="1"/>
</dbReference>
<dbReference type="EMBL" id="FNJL01000007">
    <property type="protein sequence ID" value="SDP10649.1"/>
    <property type="molecule type" value="Genomic_DNA"/>
</dbReference>
<dbReference type="Gene3D" id="1.10.287.130">
    <property type="match status" value="1"/>
</dbReference>
<dbReference type="Pfam" id="PF02518">
    <property type="entry name" value="HATPase_c"/>
    <property type="match status" value="1"/>
</dbReference>
<keyword evidence="6" id="KW-0418">Kinase</keyword>
<evidence type="ECO:0000256" key="3">
    <source>
        <dbReference type="ARBA" id="ARBA00012438"/>
    </source>
</evidence>
<evidence type="ECO:0000259" key="11">
    <source>
        <dbReference type="PROSITE" id="PS50112"/>
    </source>
</evidence>
<evidence type="ECO:0000313" key="12">
    <source>
        <dbReference type="EMBL" id="SDP10649.1"/>
    </source>
</evidence>
<gene>
    <name evidence="12" type="ORF">SAMN04489708_107127</name>
</gene>
<keyword evidence="4 7" id="KW-0597">Phosphoprotein</keyword>
<dbReference type="OrthoDB" id="9810730at2"/>
<dbReference type="PANTHER" id="PTHR43047:SF72">
    <property type="entry name" value="OSMOSENSING HISTIDINE PROTEIN KINASE SLN1"/>
    <property type="match status" value="1"/>
</dbReference>
<dbReference type="GO" id="GO:0005886">
    <property type="term" value="C:plasma membrane"/>
    <property type="evidence" value="ECO:0007669"/>
    <property type="project" value="UniProtKB-SubCell"/>
</dbReference>
<dbReference type="PANTHER" id="PTHR43047">
    <property type="entry name" value="TWO-COMPONENT HISTIDINE PROTEIN KINASE"/>
    <property type="match status" value="1"/>
</dbReference>
<dbReference type="AlphaFoldDB" id="A0A1H0Q1Y5"/>
<dbReference type="Gene3D" id="3.30.450.20">
    <property type="entry name" value="PAS domain"/>
    <property type="match status" value="1"/>
</dbReference>
<dbReference type="Pfam" id="PF13426">
    <property type="entry name" value="PAS_9"/>
    <property type="match status" value="1"/>
</dbReference>
<keyword evidence="13" id="KW-1185">Reference proteome</keyword>
<dbReference type="PRINTS" id="PR00344">
    <property type="entry name" value="BCTRLSENSOR"/>
</dbReference>
<dbReference type="PROSITE" id="PS50110">
    <property type="entry name" value="RESPONSE_REGULATORY"/>
    <property type="match status" value="2"/>
</dbReference>
<feature type="domain" description="Response regulatory" evidence="10">
    <location>
        <begin position="17"/>
        <end position="133"/>
    </location>
</feature>
<dbReference type="SMART" id="SM00388">
    <property type="entry name" value="HisKA"/>
    <property type="match status" value="1"/>
</dbReference>
<dbReference type="InterPro" id="IPR001789">
    <property type="entry name" value="Sig_transdc_resp-reg_receiver"/>
</dbReference>
<reference evidence="13" key="1">
    <citation type="submission" date="2016-10" db="EMBL/GenBank/DDBJ databases">
        <authorList>
            <person name="Varghese N."/>
            <person name="Submissions S."/>
        </authorList>
    </citation>
    <scope>NUCLEOTIDE SEQUENCE [LARGE SCALE GENOMIC DNA]</scope>
    <source>
        <strain evidence="13">DSM 17101</strain>
    </source>
</reference>
<dbReference type="NCBIfam" id="TIGR00229">
    <property type="entry name" value="sensory_box"/>
    <property type="match status" value="1"/>
</dbReference>
<dbReference type="Gene3D" id="3.30.565.10">
    <property type="entry name" value="Histidine kinase-like ATPase, C-terminal domain"/>
    <property type="match status" value="1"/>
</dbReference>
<dbReference type="EC" id="2.7.13.3" evidence="3"/>
<evidence type="ECO:0000256" key="2">
    <source>
        <dbReference type="ARBA" id="ARBA00004429"/>
    </source>
</evidence>
<dbReference type="InterPro" id="IPR000014">
    <property type="entry name" value="PAS"/>
</dbReference>
<keyword evidence="5" id="KW-0808">Transferase</keyword>
<name>A0A1H0Q1Y5_9BURK</name>
<dbReference type="SUPFAM" id="SSF52172">
    <property type="entry name" value="CheY-like"/>
    <property type="match status" value="2"/>
</dbReference>
<dbReference type="Gene3D" id="3.40.50.2300">
    <property type="match status" value="2"/>
</dbReference>
<dbReference type="InterPro" id="IPR004358">
    <property type="entry name" value="Sig_transdc_His_kin-like_C"/>
</dbReference>
<dbReference type="RefSeq" id="WP_092833352.1">
    <property type="nucleotide sequence ID" value="NZ_CP028290.1"/>
</dbReference>
<evidence type="ECO:0000256" key="6">
    <source>
        <dbReference type="ARBA" id="ARBA00022777"/>
    </source>
</evidence>
<dbReference type="InterPro" id="IPR003594">
    <property type="entry name" value="HATPase_dom"/>
</dbReference>
<evidence type="ECO:0000256" key="4">
    <source>
        <dbReference type="ARBA" id="ARBA00022553"/>
    </source>
</evidence>
<evidence type="ECO:0000259" key="9">
    <source>
        <dbReference type="PROSITE" id="PS50109"/>
    </source>
</evidence>
<evidence type="ECO:0000259" key="10">
    <source>
        <dbReference type="PROSITE" id="PS50110"/>
    </source>
</evidence>
<sequence>MLDVGAIHATIERSAHTVLVVDDNPVTRYSTARVVRAAGFQTVEAESGAQALQMAGEGISAVVLDVHLPDIDGFFVCRALRAREDTAQLPVMHLSAAHVHAEDRVTGLNAGADAYLTHPVEPAVLVGTLQALIRARTAEDSLRRSDRRFRAIYSQALSGIGLLKRDGCFTDVNPAMARLLGRTRQEVLGRSISDFAPPGWVDFVRDKTMDTGQSATWQGEFPLMRPSGQWVYLEWSISAHVEPGLRMALAADISERVELDSRRQEVLEREQAARATAERLSRTKDDFIAVLSHELRTPLNAIAGWVHILKRRGGTPELIKGLDSIHRNVKAQARIISDILDVSRINSGKLHLEREWTQPIEVVRSAIDALQASIAEKHLEIVLRAGEDTGPAWLDPTRFQQIFWNLLTNAIKFSDDRGRIDVSMARDGDVLTLSVQDYGRGISPEFIEHLFDRFTQSDSPGNRRHGGLGLGLSIVKHLAELHGGDVEAYSAGAGEGTTVTVTLTAACEGDGGTTAPADLASDEPAPEPAETERPLRGLDILTVEDHPDASEMLAVVLSDGGARPRQAADFDAAVRALRERWPDVVVSDIGLPGRDGYELARALRDMPVPQGLKPPIAIALTAFSRPQDANKALEAGFDAHLGKPLQPHALMATIARLMAARQS</sequence>
<dbReference type="SMART" id="SM00091">
    <property type="entry name" value="PAS"/>
    <property type="match status" value="1"/>
</dbReference>
<comment type="catalytic activity">
    <reaction evidence="1">
        <text>ATP + protein L-histidine = ADP + protein N-phospho-L-histidine.</text>
        <dbReference type="EC" id="2.7.13.3"/>
    </reaction>
</comment>
<comment type="subcellular location">
    <subcellularLocation>
        <location evidence="2">Cell inner membrane</location>
        <topology evidence="2">Multi-pass membrane protein</topology>
    </subcellularLocation>
</comment>
<dbReference type="InterPro" id="IPR036890">
    <property type="entry name" value="HATPase_C_sf"/>
</dbReference>
<dbReference type="GO" id="GO:0009927">
    <property type="term" value="F:histidine phosphotransfer kinase activity"/>
    <property type="evidence" value="ECO:0007669"/>
    <property type="project" value="TreeGrafter"/>
</dbReference>
<feature type="modified residue" description="4-aspartylphosphate" evidence="7">
    <location>
        <position position="65"/>
    </location>
</feature>
<dbReference type="Pfam" id="PF00072">
    <property type="entry name" value="Response_reg"/>
    <property type="match status" value="2"/>
</dbReference>
<dbReference type="PROSITE" id="PS50112">
    <property type="entry name" value="PAS"/>
    <property type="match status" value="1"/>
</dbReference>
<feature type="domain" description="Response regulatory" evidence="10">
    <location>
        <begin position="539"/>
        <end position="658"/>
    </location>
</feature>
<dbReference type="InterPro" id="IPR036097">
    <property type="entry name" value="HisK_dim/P_sf"/>
</dbReference>
<dbReference type="InterPro" id="IPR003661">
    <property type="entry name" value="HisK_dim/P_dom"/>
</dbReference>
<dbReference type="GO" id="GO:0000155">
    <property type="term" value="F:phosphorelay sensor kinase activity"/>
    <property type="evidence" value="ECO:0007669"/>
    <property type="project" value="InterPro"/>
</dbReference>